<feature type="compositionally biased region" description="Basic and acidic residues" evidence="5">
    <location>
        <begin position="103"/>
        <end position="112"/>
    </location>
</feature>
<evidence type="ECO:0000256" key="2">
    <source>
        <dbReference type="ARBA" id="ARBA00022771"/>
    </source>
</evidence>
<dbReference type="GO" id="GO:0008270">
    <property type="term" value="F:zinc ion binding"/>
    <property type="evidence" value="ECO:0007669"/>
    <property type="project" value="UniProtKB-KW"/>
</dbReference>
<dbReference type="EMBL" id="KL198080">
    <property type="protein sequence ID" value="KDQ09249.1"/>
    <property type="molecule type" value="Genomic_DNA"/>
</dbReference>
<protein>
    <recommendedName>
        <fullName evidence="6">C2H2-type domain-containing protein</fullName>
    </recommendedName>
</protein>
<sequence>MPLPNSSPDETEADFDLDELNNICPSCAKTFARKYDLKRHLVIHSGVRPYVCQGGCGEAFKRSDARQRHWVKNPTCEARHLGRVIGTQEGERMLKRYAHRQARRLESGPEFKKHVKSSAKRESPV</sequence>
<evidence type="ECO:0000313" key="8">
    <source>
        <dbReference type="Proteomes" id="UP000027195"/>
    </source>
</evidence>
<dbReference type="HOGENOM" id="CLU_1992253_0_0_1"/>
<dbReference type="SUPFAM" id="SSF57667">
    <property type="entry name" value="beta-beta-alpha zinc fingers"/>
    <property type="match status" value="1"/>
</dbReference>
<evidence type="ECO:0000313" key="7">
    <source>
        <dbReference type="EMBL" id="KDQ09249.1"/>
    </source>
</evidence>
<evidence type="ECO:0000256" key="4">
    <source>
        <dbReference type="PROSITE-ProRule" id="PRU00042"/>
    </source>
</evidence>
<keyword evidence="1" id="KW-0479">Metal-binding</keyword>
<gene>
    <name evidence="7" type="ORF">BOTBODRAFT_117436</name>
</gene>
<dbReference type="Pfam" id="PF00096">
    <property type="entry name" value="zf-C2H2"/>
    <property type="match status" value="2"/>
</dbReference>
<evidence type="ECO:0000256" key="5">
    <source>
        <dbReference type="SAM" id="MobiDB-lite"/>
    </source>
</evidence>
<reference evidence="8" key="1">
    <citation type="journal article" date="2014" name="Proc. Natl. Acad. Sci. U.S.A.">
        <title>Extensive sampling of basidiomycete genomes demonstrates inadequacy of the white-rot/brown-rot paradigm for wood decay fungi.</title>
        <authorList>
            <person name="Riley R."/>
            <person name="Salamov A.A."/>
            <person name="Brown D.W."/>
            <person name="Nagy L.G."/>
            <person name="Floudas D."/>
            <person name="Held B.W."/>
            <person name="Levasseur A."/>
            <person name="Lombard V."/>
            <person name="Morin E."/>
            <person name="Otillar R."/>
            <person name="Lindquist E.A."/>
            <person name="Sun H."/>
            <person name="LaButti K.M."/>
            <person name="Schmutz J."/>
            <person name="Jabbour D."/>
            <person name="Luo H."/>
            <person name="Baker S.E."/>
            <person name="Pisabarro A.G."/>
            <person name="Walton J.D."/>
            <person name="Blanchette R.A."/>
            <person name="Henrissat B."/>
            <person name="Martin F."/>
            <person name="Cullen D."/>
            <person name="Hibbett D.S."/>
            <person name="Grigoriev I.V."/>
        </authorList>
    </citation>
    <scope>NUCLEOTIDE SEQUENCE [LARGE SCALE GENOMIC DNA]</scope>
    <source>
        <strain evidence="8">FD-172 SS1</strain>
    </source>
</reference>
<feature type="region of interest" description="Disordered" evidence="5">
    <location>
        <begin position="98"/>
        <end position="125"/>
    </location>
</feature>
<organism evidence="7 8">
    <name type="scientific">Botryobasidium botryosum (strain FD-172 SS1)</name>
    <dbReference type="NCBI Taxonomy" id="930990"/>
    <lineage>
        <taxon>Eukaryota</taxon>
        <taxon>Fungi</taxon>
        <taxon>Dikarya</taxon>
        <taxon>Basidiomycota</taxon>
        <taxon>Agaricomycotina</taxon>
        <taxon>Agaricomycetes</taxon>
        <taxon>Cantharellales</taxon>
        <taxon>Botryobasidiaceae</taxon>
        <taxon>Botryobasidium</taxon>
    </lineage>
</organism>
<dbReference type="PANTHER" id="PTHR23235">
    <property type="entry name" value="KRUEPPEL-LIKE TRANSCRIPTION FACTOR"/>
    <property type="match status" value="1"/>
</dbReference>
<feature type="domain" description="C2H2-type" evidence="6">
    <location>
        <begin position="22"/>
        <end position="49"/>
    </location>
</feature>
<keyword evidence="2 4" id="KW-0863">Zinc-finger</keyword>
<dbReference type="Proteomes" id="UP000027195">
    <property type="component" value="Unassembled WGS sequence"/>
</dbReference>
<dbReference type="InParanoid" id="A0A067M112"/>
<dbReference type="PROSITE" id="PS50157">
    <property type="entry name" value="ZINC_FINGER_C2H2_2"/>
    <property type="match status" value="1"/>
</dbReference>
<name>A0A067M112_BOTB1</name>
<dbReference type="OrthoDB" id="8117402at2759"/>
<dbReference type="STRING" id="930990.A0A067M112"/>
<evidence type="ECO:0000256" key="1">
    <source>
        <dbReference type="ARBA" id="ARBA00022723"/>
    </source>
</evidence>
<dbReference type="PROSITE" id="PS00028">
    <property type="entry name" value="ZINC_FINGER_C2H2_1"/>
    <property type="match status" value="1"/>
</dbReference>
<evidence type="ECO:0000259" key="6">
    <source>
        <dbReference type="PROSITE" id="PS50157"/>
    </source>
</evidence>
<proteinExistence type="predicted"/>
<dbReference type="GO" id="GO:0000978">
    <property type="term" value="F:RNA polymerase II cis-regulatory region sequence-specific DNA binding"/>
    <property type="evidence" value="ECO:0007669"/>
    <property type="project" value="TreeGrafter"/>
</dbReference>
<evidence type="ECO:0000256" key="3">
    <source>
        <dbReference type="ARBA" id="ARBA00022833"/>
    </source>
</evidence>
<keyword evidence="8" id="KW-1185">Reference proteome</keyword>
<dbReference type="InterPro" id="IPR013087">
    <property type="entry name" value="Znf_C2H2_type"/>
</dbReference>
<dbReference type="InterPro" id="IPR036236">
    <property type="entry name" value="Znf_C2H2_sf"/>
</dbReference>
<accession>A0A067M112</accession>
<dbReference type="PANTHER" id="PTHR23235:SF120">
    <property type="entry name" value="KRUPPEL-LIKE FACTOR 15"/>
    <property type="match status" value="1"/>
</dbReference>
<dbReference type="AlphaFoldDB" id="A0A067M112"/>
<keyword evidence="3" id="KW-0862">Zinc</keyword>
<dbReference type="GO" id="GO:0000981">
    <property type="term" value="F:DNA-binding transcription factor activity, RNA polymerase II-specific"/>
    <property type="evidence" value="ECO:0007669"/>
    <property type="project" value="TreeGrafter"/>
</dbReference>
<dbReference type="Gene3D" id="3.30.160.60">
    <property type="entry name" value="Classic Zinc Finger"/>
    <property type="match status" value="2"/>
</dbReference>